<keyword evidence="6" id="KW-0805">Transcription regulation</keyword>
<dbReference type="Ensembl" id="ENSGWIT00000031409.1">
    <property type="protein sequence ID" value="ENSGWIP00000028795.1"/>
    <property type="gene ID" value="ENSGWIG00000015018.1"/>
</dbReference>
<evidence type="ECO:0000313" key="9">
    <source>
        <dbReference type="Proteomes" id="UP000694680"/>
    </source>
</evidence>
<keyword evidence="6" id="KW-0539">Nucleus</keyword>
<dbReference type="PANTHER" id="PTHR46600:SF7">
    <property type="entry name" value="SI:DKEY-228B2.6-RELATED"/>
    <property type="match status" value="1"/>
</dbReference>
<name>A0A8C5GDL6_GOUWI</name>
<dbReference type="PROSITE" id="PS50950">
    <property type="entry name" value="ZF_THAP"/>
    <property type="match status" value="1"/>
</dbReference>
<dbReference type="Pfam" id="PF05485">
    <property type="entry name" value="THAP"/>
    <property type="match status" value="1"/>
</dbReference>
<dbReference type="GO" id="GO:0006357">
    <property type="term" value="P:regulation of transcription by RNA polymerase II"/>
    <property type="evidence" value="ECO:0007669"/>
    <property type="project" value="TreeGrafter"/>
</dbReference>
<comment type="similarity">
    <text evidence="6">Belongs to the THAP1 family.</text>
</comment>
<dbReference type="GO" id="GO:0001935">
    <property type="term" value="P:endothelial cell proliferation"/>
    <property type="evidence" value="ECO:0007669"/>
    <property type="project" value="UniProtKB-UniRule"/>
</dbReference>
<evidence type="ECO:0000256" key="2">
    <source>
        <dbReference type="ARBA" id="ARBA00022771"/>
    </source>
</evidence>
<keyword evidence="2 5" id="KW-0863">Zinc-finger</keyword>
<dbReference type="GO" id="GO:0008270">
    <property type="term" value="F:zinc ion binding"/>
    <property type="evidence" value="ECO:0007669"/>
    <property type="project" value="UniProtKB-KW"/>
</dbReference>
<evidence type="ECO:0000256" key="6">
    <source>
        <dbReference type="RuleBase" id="RU369073"/>
    </source>
</evidence>
<dbReference type="InterPro" id="IPR026516">
    <property type="entry name" value="THAP1/10"/>
</dbReference>
<dbReference type="PANTHER" id="PTHR46600">
    <property type="entry name" value="THAP DOMAIN-CONTAINING"/>
    <property type="match status" value="1"/>
</dbReference>
<evidence type="ECO:0000256" key="1">
    <source>
        <dbReference type="ARBA" id="ARBA00022723"/>
    </source>
</evidence>
<organism evidence="8 9">
    <name type="scientific">Gouania willdenowi</name>
    <name type="common">Blunt-snouted clingfish</name>
    <name type="synonym">Lepadogaster willdenowi</name>
    <dbReference type="NCBI Taxonomy" id="441366"/>
    <lineage>
        <taxon>Eukaryota</taxon>
        <taxon>Metazoa</taxon>
        <taxon>Chordata</taxon>
        <taxon>Craniata</taxon>
        <taxon>Vertebrata</taxon>
        <taxon>Euteleostomi</taxon>
        <taxon>Actinopterygii</taxon>
        <taxon>Neopterygii</taxon>
        <taxon>Teleostei</taxon>
        <taxon>Neoteleostei</taxon>
        <taxon>Acanthomorphata</taxon>
        <taxon>Ovalentaria</taxon>
        <taxon>Blenniimorphae</taxon>
        <taxon>Blenniiformes</taxon>
        <taxon>Gobiesocoidei</taxon>
        <taxon>Gobiesocidae</taxon>
        <taxon>Gobiesocinae</taxon>
        <taxon>Gouania</taxon>
    </lineage>
</organism>
<dbReference type="GO" id="GO:0000978">
    <property type="term" value="F:RNA polymerase II cis-regulatory region sequence-specific DNA binding"/>
    <property type="evidence" value="ECO:0007669"/>
    <property type="project" value="TreeGrafter"/>
</dbReference>
<protein>
    <recommendedName>
        <fullName evidence="6">THAP domain-containing protein 1</fullName>
    </recommendedName>
</protein>
<dbReference type="SUPFAM" id="SSF57716">
    <property type="entry name" value="Glucocorticoid receptor-like (DNA-binding domain)"/>
    <property type="match status" value="1"/>
</dbReference>
<dbReference type="GO" id="GO:0003700">
    <property type="term" value="F:DNA-binding transcription factor activity"/>
    <property type="evidence" value="ECO:0007669"/>
    <property type="project" value="UniProtKB-UniRule"/>
</dbReference>
<evidence type="ECO:0000256" key="3">
    <source>
        <dbReference type="ARBA" id="ARBA00022833"/>
    </source>
</evidence>
<reference evidence="8" key="3">
    <citation type="submission" date="2025-09" db="UniProtKB">
        <authorList>
            <consortium name="Ensembl"/>
        </authorList>
    </citation>
    <scope>IDENTIFICATION</scope>
</reference>
<reference evidence="8" key="2">
    <citation type="submission" date="2025-08" db="UniProtKB">
        <authorList>
            <consortium name="Ensembl"/>
        </authorList>
    </citation>
    <scope>IDENTIFICATION</scope>
</reference>
<dbReference type="InterPro" id="IPR038441">
    <property type="entry name" value="THAP_Znf_sf"/>
</dbReference>
<proteinExistence type="inferred from homology"/>
<feature type="domain" description="THAP-type" evidence="7">
    <location>
        <begin position="1"/>
        <end position="76"/>
    </location>
</feature>
<keyword evidence="6" id="KW-0175">Coiled coil</keyword>
<dbReference type="GO" id="GO:0005654">
    <property type="term" value="C:nucleoplasm"/>
    <property type="evidence" value="ECO:0007669"/>
    <property type="project" value="UniProtKB-SubCell"/>
</dbReference>
<dbReference type="AlphaFoldDB" id="A0A8C5GDL6"/>
<comment type="function">
    <text evidence="6">DNA-binding transcription regulator that regulates endothelial cell proliferation and G1/S cell-cycle progression. Specifically binds the 5'-[AT]NTNN[GT]GGCA[AGT]-3' core DNA sequence and acts by modulating expression of pRB-E2F cell-cycle target genes.</text>
</comment>
<keyword evidence="9" id="KW-1185">Reference proteome</keyword>
<keyword evidence="6" id="KW-0131">Cell cycle</keyword>
<evidence type="ECO:0000259" key="7">
    <source>
        <dbReference type="PROSITE" id="PS50950"/>
    </source>
</evidence>
<evidence type="ECO:0000256" key="4">
    <source>
        <dbReference type="ARBA" id="ARBA00023125"/>
    </source>
</evidence>
<evidence type="ECO:0000313" key="8">
    <source>
        <dbReference type="Ensembl" id="ENSGWIP00000028795.1"/>
    </source>
</evidence>
<sequence>KVTTLSLYGSGRDYSTFHCFPFDNAARQQWLAKIRRDNFNPNRDTRVCSWHFLTSDIVHTPRGKRVLKRGAVSLLFEWNNYSMREPIPCVWERRPWQESPVAADPTECSLGSEMEVMASDHDYCVLPATGVMANELQTQNEDLRRRLEAPCWKCRRRPRMVETRAGEREAPITDESSTSLKYLTTWLGTRLLLA</sequence>
<keyword evidence="6" id="KW-0804">Transcription</keyword>
<dbReference type="InterPro" id="IPR006612">
    <property type="entry name" value="THAP_Znf"/>
</dbReference>
<keyword evidence="3" id="KW-0862">Zinc</keyword>
<keyword evidence="1" id="KW-0479">Metal-binding</keyword>
<accession>A0A8C5GDL6</accession>
<reference evidence="8" key="1">
    <citation type="submission" date="2020-06" db="EMBL/GenBank/DDBJ databases">
        <authorList>
            <consortium name="Wellcome Sanger Institute Data Sharing"/>
        </authorList>
    </citation>
    <scope>NUCLEOTIDE SEQUENCE [LARGE SCALE GENOMIC DNA]</scope>
</reference>
<dbReference type="Gene3D" id="6.20.210.20">
    <property type="entry name" value="THAP domain"/>
    <property type="match status" value="1"/>
</dbReference>
<keyword evidence="4 5" id="KW-0238">DNA-binding</keyword>
<dbReference type="Proteomes" id="UP000694680">
    <property type="component" value="Chromosome 21"/>
</dbReference>
<dbReference type="SMART" id="SM00980">
    <property type="entry name" value="THAP"/>
    <property type="match status" value="1"/>
</dbReference>
<evidence type="ECO:0000256" key="5">
    <source>
        <dbReference type="PROSITE-ProRule" id="PRU00309"/>
    </source>
</evidence>
<comment type="subcellular location">
    <subcellularLocation>
        <location evidence="6">Nucleus</location>
        <location evidence="6">Nucleoplasm</location>
    </subcellularLocation>
</comment>